<sequence length="152" mass="17545">MVNIPIKLGQMRTTCRAAVVEKFDYPLILGMPFLTEHKAILDMTNKNKKELTARQMWEEFLNEEMGKAFLTKIKQQNCGHVAEIATHVYGKMSEDIHNYFHEGIRKVYLVKSELSHCDYTFLKNVCLSLPLSPSDIVSLNNKSEFVFSPQKM</sequence>
<name>A0AA38HPQ5_9CUCU</name>
<comment type="caution">
    <text evidence="1">The sequence shown here is derived from an EMBL/GenBank/DDBJ whole genome shotgun (WGS) entry which is preliminary data.</text>
</comment>
<dbReference type="Proteomes" id="UP001168821">
    <property type="component" value="Unassembled WGS sequence"/>
</dbReference>
<evidence type="ECO:0000313" key="1">
    <source>
        <dbReference type="EMBL" id="KAJ3640337.1"/>
    </source>
</evidence>
<dbReference type="InterPro" id="IPR021109">
    <property type="entry name" value="Peptidase_aspartic_dom_sf"/>
</dbReference>
<dbReference type="EMBL" id="JALNTZ010000010">
    <property type="protein sequence ID" value="KAJ3640337.1"/>
    <property type="molecule type" value="Genomic_DNA"/>
</dbReference>
<reference evidence="1" key="1">
    <citation type="journal article" date="2023" name="G3 (Bethesda)">
        <title>Whole genome assemblies of Zophobas morio and Tenebrio molitor.</title>
        <authorList>
            <person name="Kaur S."/>
            <person name="Stinson S.A."/>
            <person name="diCenzo G.C."/>
        </authorList>
    </citation>
    <scope>NUCLEOTIDE SEQUENCE</scope>
    <source>
        <strain evidence="1">QUZm001</strain>
    </source>
</reference>
<organism evidence="1 2">
    <name type="scientific">Zophobas morio</name>
    <dbReference type="NCBI Taxonomy" id="2755281"/>
    <lineage>
        <taxon>Eukaryota</taxon>
        <taxon>Metazoa</taxon>
        <taxon>Ecdysozoa</taxon>
        <taxon>Arthropoda</taxon>
        <taxon>Hexapoda</taxon>
        <taxon>Insecta</taxon>
        <taxon>Pterygota</taxon>
        <taxon>Neoptera</taxon>
        <taxon>Endopterygota</taxon>
        <taxon>Coleoptera</taxon>
        <taxon>Polyphaga</taxon>
        <taxon>Cucujiformia</taxon>
        <taxon>Tenebrionidae</taxon>
        <taxon>Zophobas</taxon>
    </lineage>
</organism>
<protein>
    <submittedName>
        <fullName evidence="1">Uncharacterized protein</fullName>
    </submittedName>
</protein>
<accession>A0AA38HPQ5</accession>
<gene>
    <name evidence="1" type="ORF">Zmor_003642</name>
</gene>
<dbReference type="Gene3D" id="2.40.70.10">
    <property type="entry name" value="Acid Proteases"/>
    <property type="match status" value="1"/>
</dbReference>
<proteinExistence type="predicted"/>
<keyword evidence="2" id="KW-1185">Reference proteome</keyword>
<evidence type="ECO:0000313" key="2">
    <source>
        <dbReference type="Proteomes" id="UP001168821"/>
    </source>
</evidence>
<dbReference type="AlphaFoldDB" id="A0AA38HPQ5"/>